<sequence>MKVYMACILVTLLLALTLVEARSKRGHRLTKRSGEFLHGITPEKFVRNGIFFLEAARVGVTQLLMPPSASFERVGVVALNQSPLRCLVTCDLESDRRISYQDGVLLSKRFTCPFFETSAKDDIGVEDVFTELTRHVKRSRNTSRNTFSRDSRTRFSMRGLTISERKCKERLHALKKNERSTELRRTGSFRRFVCGAGALTQP</sequence>
<keyword evidence="7" id="KW-1185">Reference proteome</keyword>
<dbReference type="GO" id="GO:0003925">
    <property type="term" value="F:G protein activity"/>
    <property type="evidence" value="ECO:0007669"/>
    <property type="project" value="UniProtKB-EC"/>
</dbReference>
<dbReference type="EC" id="3.6.5.2" evidence="2"/>
<dbReference type="SUPFAM" id="SSF52540">
    <property type="entry name" value="P-loop containing nucleoside triphosphate hydrolases"/>
    <property type="match status" value="1"/>
</dbReference>
<dbReference type="PANTHER" id="PTHR45704">
    <property type="entry name" value="RAS-LIKE FAMILY MEMBER 11"/>
    <property type="match status" value="1"/>
</dbReference>
<dbReference type="SMART" id="SM00173">
    <property type="entry name" value="RAS"/>
    <property type="match status" value="1"/>
</dbReference>
<dbReference type="InterPro" id="IPR051065">
    <property type="entry name" value="Ras-related_GTPase"/>
</dbReference>
<evidence type="ECO:0000256" key="5">
    <source>
        <dbReference type="SAM" id="SignalP"/>
    </source>
</evidence>
<keyword evidence="3" id="KW-0378">Hydrolase</keyword>
<dbReference type="InterPro" id="IPR027417">
    <property type="entry name" value="P-loop_NTPase"/>
</dbReference>
<comment type="catalytic activity">
    <reaction evidence="4">
        <text>GTP + H2O = GDP + phosphate + H(+)</text>
        <dbReference type="Rhea" id="RHEA:19669"/>
        <dbReference type="ChEBI" id="CHEBI:15377"/>
        <dbReference type="ChEBI" id="CHEBI:15378"/>
        <dbReference type="ChEBI" id="CHEBI:37565"/>
        <dbReference type="ChEBI" id="CHEBI:43474"/>
        <dbReference type="ChEBI" id="CHEBI:58189"/>
        <dbReference type="EC" id="3.6.5.2"/>
    </reaction>
</comment>
<dbReference type="InParanoid" id="A7RSB1"/>
<dbReference type="SMART" id="SM00175">
    <property type="entry name" value="RAB"/>
    <property type="match status" value="1"/>
</dbReference>
<feature type="chain" id="PRO_5002714487" description="small monomeric GTPase" evidence="5">
    <location>
        <begin position="22"/>
        <end position="202"/>
    </location>
</feature>
<keyword evidence="5" id="KW-0732">Signal</keyword>
<evidence type="ECO:0000256" key="4">
    <source>
        <dbReference type="ARBA" id="ARBA00048098"/>
    </source>
</evidence>
<reference evidence="6" key="1">
    <citation type="journal article" date="2007" name="Science">
        <title>Sea anemone genome reveals ancestral eumetazoan gene repertoire and genomic organization.</title>
        <authorList>
            <person name="Putnam N.H."/>
            <person name="Srivastava M."/>
            <person name="Hellsten U."/>
            <person name="Dirks B."/>
            <person name="Chapman J."/>
            <person name="Salamov A."/>
            <person name="Terry A."/>
            <person name="Shapiro H."/>
            <person name="Lindquist E."/>
            <person name="Kapitonov V.V."/>
            <person name="Jurka J."/>
            <person name="Genikhovich G."/>
            <person name="Grigoriev I.V."/>
            <person name="Lucas S.M."/>
            <person name="Steele R.E."/>
            <person name="Finnerty J.R."/>
            <person name="Technau U."/>
            <person name="Martindale M.Q."/>
            <person name="Rokhsar D.S."/>
        </authorList>
    </citation>
    <scope>NUCLEOTIDE SEQUENCE [LARGE SCALE GENOMIC DNA]</scope>
    <source>
        <strain evidence="6">CH2 x CH6</strain>
    </source>
</reference>
<dbReference type="Proteomes" id="UP000001593">
    <property type="component" value="Unassembled WGS sequence"/>
</dbReference>
<accession>A7RSB1</accession>
<dbReference type="STRING" id="45351.A7RSB1"/>
<name>A7RSB1_NEMVE</name>
<organism evidence="6 7">
    <name type="scientific">Nematostella vectensis</name>
    <name type="common">Starlet sea anemone</name>
    <dbReference type="NCBI Taxonomy" id="45351"/>
    <lineage>
        <taxon>Eukaryota</taxon>
        <taxon>Metazoa</taxon>
        <taxon>Cnidaria</taxon>
        <taxon>Anthozoa</taxon>
        <taxon>Hexacorallia</taxon>
        <taxon>Actiniaria</taxon>
        <taxon>Edwardsiidae</taxon>
        <taxon>Nematostella</taxon>
    </lineage>
</organism>
<dbReference type="PhylomeDB" id="A7RSB1"/>
<evidence type="ECO:0000256" key="2">
    <source>
        <dbReference type="ARBA" id="ARBA00011984"/>
    </source>
</evidence>
<dbReference type="AlphaFoldDB" id="A7RSB1"/>
<protein>
    <recommendedName>
        <fullName evidence="2">small monomeric GTPase</fullName>
        <ecNumber evidence="2">3.6.5.2</ecNumber>
    </recommendedName>
</protein>
<evidence type="ECO:0000313" key="7">
    <source>
        <dbReference type="Proteomes" id="UP000001593"/>
    </source>
</evidence>
<dbReference type="GO" id="GO:0005525">
    <property type="term" value="F:GTP binding"/>
    <property type="evidence" value="ECO:0007669"/>
    <property type="project" value="InterPro"/>
</dbReference>
<comment type="similarity">
    <text evidence="1">Belongs to the small GTPase superfamily. Ras family.</text>
</comment>
<dbReference type="Gene3D" id="3.40.50.300">
    <property type="entry name" value="P-loop containing nucleotide triphosphate hydrolases"/>
    <property type="match status" value="1"/>
</dbReference>
<dbReference type="HOGENOM" id="CLU_1356093_0_0_1"/>
<dbReference type="EMBL" id="DS469534">
    <property type="protein sequence ID" value="EDO45601.1"/>
    <property type="molecule type" value="Genomic_DNA"/>
</dbReference>
<dbReference type="Pfam" id="PF00071">
    <property type="entry name" value="Ras"/>
    <property type="match status" value="1"/>
</dbReference>
<gene>
    <name evidence="6" type="ORF">NEMVEDRAFT_v1g201388</name>
</gene>
<proteinExistence type="inferred from homology"/>
<evidence type="ECO:0000313" key="6">
    <source>
        <dbReference type="EMBL" id="EDO45601.1"/>
    </source>
</evidence>
<evidence type="ECO:0000256" key="1">
    <source>
        <dbReference type="ARBA" id="ARBA00008344"/>
    </source>
</evidence>
<evidence type="ECO:0000256" key="3">
    <source>
        <dbReference type="ARBA" id="ARBA00022801"/>
    </source>
</evidence>
<dbReference type="InterPro" id="IPR001806">
    <property type="entry name" value="Small_GTPase"/>
</dbReference>
<feature type="signal peptide" evidence="5">
    <location>
        <begin position="1"/>
        <end position="21"/>
    </location>
</feature>